<sequence length="523" mass="59758">MAQIRLKSTPMSPKSRHAPKLTTQELFMAAERRRVLWIKSDDQGAGAGKVVKRSSRREKRLDLEKLSKTGLIETHVEELGAFDRGSENVTGEPPLGTMRTKQQEKDTSIIAEHKVSKFALGHTTDTSVGEGADPSTDTIGGTAKVKIEEDTNLDTITTAEINRESALLTSKVAAKRLVAVDYNHVPFFPEEGALAKTFLKEDGHSRQFFIVTPWSEASVRIHTNLRSLIASAGGVVVDEPNKDTFNITYDQNTVIPESYSCFNNWYTPDLVFRCTDCMSFDEDIVSSEIIGAPNFDSKQKKETGAVCTDLPTLEWDSDDLCEPRHLLPLLGTSDRRVKRLQKRLPLCDWNQSRKRSKNSPDQAMATMERRVDYPWTPEYTTQTFERDLPRNREIWNYHRYNDDINDLLGVVSKANTRKDVIKVYDLYCGKLDKVVTFLHKTEALDEKMRLERLKADEEAWSENDDAYLKSDNSQLLQKFTRRQIIRRRKFLKTKKQAKYVEDWVDKYGCYFGGKATSTSSQNR</sequence>
<dbReference type="GeneID" id="2905735"/>
<dbReference type="VEuPathDB" id="FungiDB:YALI1_A02075g"/>
<feature type="region of interest" description="Disordered" evidence="1">
    <location>
        <begin position="121"/>
        <end position="140"/>
    </location>
</feature>
<dbReference type="KEGG" id="yli:2905735"/>
<name>A0A1D8N3F1_YARLL</name>
<gene>
    <name evidence="2" type="ORF">YALI1_A02075g</name>
</gene>
<dbReference type="EMBL" id="CP017553">
    <property type="protein sequence ID" value="AOW00145.1"/>
    <property type="molecule type" value="Genomic_DNA"/>
</dbReference>
<dbReference type="AlphaFoldDB" id="A0A1D8N3F1"/>
<dbReference type="Proteomes" id="UP000182444">
    <property type="component" value="Chromosome 1A"/>
</dbReference>
<feature type="region of interest" description="Disordered" evidence="1">
    <location>
        <begin position="84"/>
        <end position="103"/>
    </location>
</feature>
<reference evidence="2 3" key="1">
    <citation type="journal article" date="2016" name="PLoS ONE">
        <title>Sequence Assembly of Yarrowia lipolytica Strain W29/CLIB89 Shows Transposable Element Diversity.</title>
        <authorList>
            <person name="Magnan C."/>
            <person name="Yu J."/>
            <person name="Chang I."/>
            <person name="Jahn E."/>
            <person name="Kanomata Y."/>
            <person name="Wu J."/>
            <person name="Zeller M."/>
            <person name="Oakes M."/>
            <person name="Baldi P."/>
            <person name="Sandmeyer S."/>
        </authorList>
    </citation>
    <scope>NUCLEOTIDE SEQUENCE [LARGE SCALE GENOMIC DNA]</scope>
    <source>
        <strain evidence="3">CLIB89(W29)</strain>
    </source>
</reference>
<organism evidence="2 3">
    <name type="scientific">Yarrowia lipolytica</name>
    <name type="common">Candida lipolytica</name>
    <dbReference type="NCBI Taxonomy" id="4952"/>
    <lineage>
        <taxon>Eukaryota</taxon>
        <taxon>Fungi</taxon>
        <taxon>Dikarya</taxon>
        <taxon>Ascomycota</taxon>
        <taxon>Saccharomycotina</taxon>
        <taxon>Dipodascomycetes</taxon>
        <taxon>Dipodascales</taxon>
        <taxon>Dipodascales incertae sedis</taxon>
        <taxon>Yarrowia</taxon>
    </lineage>
</organism>
<evidence type="ECO:0000313" key="2">
    <source>
        <dbReference type="EMBL" id="AOW00145.1"/>
    </source>
</evidence>
<dbReference type="RefSeq" id="XP_499661.3">
    <property type="nucleotide sequence ID" value="XM_499661.3"/>
</dbReference>
<proteinExistence type="predicted"/>
<feature type="region of interest" description="Disordered" evidence="1">
    <location>
        <begin position="1"/>
        <end position="21"/>
    </location>
</feature>
<evidence type="ECO:0000313" key="3">
    <source>
        <dbReference type="Proteomes" id="UP000182444"/>
    </source>
</evidence>
<accession>A0A1D8N3F1</accession>
<dbReference type="VEuPathDB" id="FungiDB:YALI0_A01716g"/>
<evidence type="ECO:0008006" key="4">
    <source>
        <dbReference type="Google" id="ProtNLM"/>
    </source>
</evidence>
<evidence type="ECO:0000256" key="1">
    <source>
        <dbReference type="SAM" id="MobiDB-lite"/>
    </source>
</evidence>
<protein>
    <recommendedName>
        <fullName evidence="4">BRCT domain-containing protein</fullName>
    </recommendedName>
</protein>